<dbReference type="PROSITE" id="PS00108">
    <property type="entry name" value="PROTEIN_KINASE_ST"/>
    <property type="match status" value="1"/>
</dbReference>
<dbReference type="Pfam" id="PF11883">
    <property type="entry name" value="DUF3403"/>
    <property type="match status" value="1"/>
</dbReference>
<keyword evidence="11" id="KW-1015">Disulfide bond</keyword>
<evidence type="ECO:0000313" key="19">
    <source>
        <dbReference type="EMBL" id="KAJ9182784.1"/>
    </source>
</evidence>
<dbReference type="Proteomes" id="UP001174677">
    <property type="component" value="Chromosome 4"/>
</dbReference>
<organism evidence="19 20">
    <name type="scientific">Hevea brasiliensis</name>
    <name type="common">Para rubber tree</name>
    <name type="synonym">Siphonia brasiliensis</name>
    <dbReference type="NCBI Taxonomy" id="3981"/>
    <lineage>
        <taxon>Eukaryota</taxon>
        <taxon>Viridiplantae</taxon>
        <taxon>Streptophyta</taxon>
        <taxon>Embryophyta</taxon>
        <taxon>Tracheophyta</taxon>
        <taxon>Spermatophyta</taxon>
        <taxon>Magnoliopsida</taxon>
        <taxon>eudicotyledons</taxon>
        <taxon>Gunneridae</taxon>
        <taxon>Pentapetalae</taxon>
        <taxon>rosids</taxon>
        <taxon>fabids</taxon>
        <taxon>Malpighiales</taxon>
        <taxon>Euphorbiaceae</taxon>
        <taxon>Crotonoideae</taxon>
        <taxon>Micrandreae</taxon>
        <taxon>Hevea</taxon>
    </lineage>
</organism>
<evidence type="ECO:0000259" key="16">
    <source>
        <dbReference type="PROSITE" id="PS50011"/>
    </source>
</evidence>
<comment type="catalytic activity">
    <reaction evidence="13">
        <text>L-seryl-[protein] + ATP = O-phospho-L-seryl-[protein] + ADP + H(+)</text>
        <dbReference type="Rhea" id="RHEA:17989"/>
        <dbReference type="Rhea" id="RHEA-COMP:9863"/>
        <dbReference type="Rhea" id="RHEA-COMP:11604"/>
        <dbReference type="ChEBI" id="CHEBI:15378"/>
        <dbReference type="ChEBI" id="CHEBI:29999"/>
        <dbReference type="ChEBI" id="CHEBI:30616"/>
        <dbReference type="ChEBI" id="CHEBI:83421"/>
        <dbReference type="ChEBI" id="CHEBI:456216"/>
        <dbReference type="EC" id="2.7.11.1"/>
    </reaction>
</comment>
<name>A0ABQ9MVA3_HEVBR</name>
<evidence type="ECO:0000256" key="13">
    <source>
        <dbReference type="PIRNR" id="PIRNR000641"/>
    </source>
</evidence>
<keyword evidence="8 13" id="KW-0067">ATP-binding</keyword>
<dbReference type="InterPro" id="IPR024171">
    <property type="entry name" value="SRK-like_kinase"/>
</dbReference>
<evidence type="ECO:0000256" key="2">
    <source>
        <dbReference type="ARBA" id="ARBA00022527"/>
    </source>
</evidence>
<evidence type="ECO:0000259" key="17">
    <source>
        <dbReference type="PROSITE" id="PS50927"/>
    </source>
</evidence>
<keyword evidence="12" id="KW-0325">Glycoprotein</keyword>
<dbReference type="InterPro" id="IPR001245">
    <property type="entry name" value="Ser-Thr/Tyr_kinase_cat_dom"/>
</dbReference>
<dbReference type="InterPro" id="IPR001480">
    <property type="entry name" value="Bulb-type_lectin_dom"/>
</dbReference>
<dbReference type="InterPro" id="IPR000719">
    <property type="entry name" value="Prot_kinase_dom"/>
</dbReference>
<evidence type="ECO:0000256" key="10">
    <source>
        <dbReference type="ARBA" id="ARBA00023136"/>
    </source>
</evidence>
<comment type="subcellular location">
    <subcellularLocation>
        <location evidence="1">Membrane</location>
        <topology evidence="1">Single-pass type I membrane protein</topology>
    </subcellularLocation>
</comment>
<evidence type="ECO:0000256" key="3">
    <source>
        <dbReference type="ARBA" id="ARBA00022679"/>
    </source>
</evidence>
<feature type="domain" description="Apple" evidence="18">
    <location>
        <begin position="335"/>
        <end position="415"/>
    </location>
</feature>
<dbReference type="CDD" id="cd14066">
    <property type="entry name" value="STKc_IRAK"/>
    <property type="match status" value="1"/>
</dbReference>
<evidence type="ECO:0000256" key="15">
    <source>
        <dbReference type="SAM" id="SignalP"/>
    </source>
</evidence>
<feature type="domain" description="Protein kinase" evidence="16">
    <location>
        <begin position="499"/>
        <end position="784"/>
    </location>
</feature>
<keyword evidence="5 15" id="KW-0732">Signal</keyword>
<dbReference type="Pfam" id="PF01453">
    <property type="entry name" value="B_lectin"/>
    <property type="match status" value="1"/>
</dbReference>
<evidence type="ECO:0000256" key="5">
    <source>
        <dbReference type="ARBA" id="ARBA00022729"/>
    </source>
</evidence>
<comment type="catalytic activity">
    <reaction evidence="13">
        <text>L-threonyl-[protein] + ATP = O-phospho-L-threonyl-[protein] + ADP + H(+)</text>
        <dbReference type="Rhea" id="RHEA:46608"/>
        <dbReference type="Rhea" id="RHEA-COMP:11060"/>
        <dbReference type="Rhea" id="RHEA-COMP:11605"/>
        <dbReference type="ChEBI" id="CHEBI:15378"/>
        <dbReference type="ChEBI" id="CHEBI:30013"/>
        <dbReference type="ChEBI" id="CHEBI:30616"/>
        <dbReference type="ChEBI" id="CHEBI:61977"/>
        <dbReference type="ChEBI" id="CHEBI:456216"/>
        <dbReference type="EC" id="2.7.11.1"/>
    </reaction>
</comment>
<keyword evidence="6 13" id="KW-0547">Nucleotide-binding</keyword>
<dbReference type="Pfam" id="PF08276">
    <property type="entry name" value="PAN_2"/>
    <property type="match status" value="1"/>
</dbReference>
<protein>
    <recommendedName>
        <fullName evidence="13">Receptor-like serine/threonine-protein kinase</fullName>
        <ecNumber evidence="13">2.7.11.1</ecNumber>
    </recommendedName>
</protein>
<keyword evidence="4 14" id="KW-0812">Transmembrane</keyword>
<keyword evidence="9 14" id="KW-1133">Transmembrane helix</keyword>
<accession>A0ABQ9MVA3</accession>
<evidence type="ECO:0000256" key="1">
    <source>
        <dbReference type="ARBA" id="ARBA00004479"/>
    </source>
</evidence>
<dbReference type="SMART" id="SM00108">
    <property type="entry name" value="B_lectin"/>
    <property type="match status" value="1"/>
</dbReference>
<dbReference type="Pfam" id="PF07714">
    <property type="entry name" value="PK_Tyr_Ser-Thr"/>
    <property type="match status" value="1"/>
</dbReference>
<dbReference type="SMART" id="SM00220">
    <property type="entry name" value="S_TKc"/>
    <property type="match status" value="1"/>
</dbReference>
<evidence type="ECO:0000256" key="9">
    <source>
        <dbReference type="ARBA" id="ARBA00022989"/>
    </source>
</evidence>
<feature type="transmembrane region" description="Helical" evidence="14">
    <location>
        <begin position="433"/>
        <end position="454"/>
    </location>
</feature>
<proteinExistence type="inferred from homology"/>
<keyword evidence="10 14" id="KW-0472">Membrane</keyword>
<dbReference type="Gene3D" id="1.10.510.10">
    <property type="entry name" value="Transferase(Phosphotransferase) domain 1"/>
    <property type="match status" value="1"/>
</dbReference>
<dbReference type="InterPro" id="IPR003609">
    <property type="entry name" value="Pan_app"/>
</dbReference>
<evidence type="ECO:0000256" key="11">
    <source>
        <dbReference type="ARBA" id="ARBA00023157"/>
    </source>
</evidence>
<dbReference type="SUPFAM" id="SSF56112">
    <property type="entry name" value="Protein kinase-like (PK-like)"/>
    <property type="match status" value="1"/>
</dbReference>
<dbReference type="InterPro" id="IPR036426">
    <property type="entry name" value="Bulb-type_lectin_dom_sf"/>
</dbReference>
<keyword evidence="3 13" id="KW-0808">Transferase</keyword>
<evidence type="ECO:0000256" key="6">
    <source>
        <dbReference type="ARBA" id="ARBA00022741"/>
    </source>
</evidence>
<dbReference type="Gene3D" id="2.90.10.10">
    <property type="entry name" value="Bulb-type lectin domain"/>
    <property type="match status" value="1"/>
</dbReference>
<dbReference type="SUPFAM" id="SSF51110">
    <property type="entry name" value="alpha-D-mannose-specific plant lectins"/>
    <property type="match status" value="1"/>
</dbReference>
<keyword evidence="7 13" id="KW-0418">Kinase</keyword>
<dbReference type="EC" id="2.7.11.1" evidence="13"/>
<gene>
    <name evidence="19" type="ORF">P3X46_006737</name>
</gene>
<evidence type="ECO:0000313" key="20">
    <source>
        <dbReference type="Proteomes" id="UP001174677"/>
    </source>
</evidence>
<dbReference type="InterPro" id="IPR000858">
    <property type="entry name" value="S_locus_glycoprot_dom"/>
</dbReference>
<evidence type="ECO:0000256" key="7">
    <source>
        <dbReference type="ARBA" id="ARBA00022777"/>
    </source>
</evidence>
<dbReference type="Pfam" id="PF00954">
    <property type="entry name" value="S_locus_glycop"/>
    <property type="match status" value="1"/>
</dbReference>
<feature type="chain" id="PRO_5045199958" description="Receptor-like serine/threonine-protein kinase" evidence="15">
    <location>
        <begin position="25"/>
        <end position="816"/>
    </location>
</feature>
<dbReference type="InterPro" id="IPR008271">
    <property type="entry name" value="Ser/Thr_kinase_AS"/>
</dbReference>
<keyword evidence="2 13" id="KW-0723">Serine/threonine-protein kinase</keyword>
<dbReference type="PROSITE" id="PS50948">
    <property type="entry name" value="PAN"/>
    <property type="match status" value="1"/>
</dbReference>
<dbReference type="PANTHER" id="PTHR32444:SF183">
    <property type="entry name" value="APPLE DOMAIN-CONTAINING PROTEIN"/>
    <property type="match status" value="1"/>
</dbReference>
<feature type="domain" description="Bulb-type lectin" evidence="17">
    <location>
        <begin position="24"/>
        <end position="143"/>
    </location>
</feature>
<evidence type="ECO:0000256" key="4">
    <source>
        <dbReference type="ARBA" id="ARBA00022692"/>
    </source>
</evidence>
<dbReference type="PROSITE" id="PS50927">
    <property type="entry name" value="BULB_LECTIN"/>
    <property type="match status" value="1"/>
</dbReference>
<dbReference type="PANTHER" id="PTHR32444">
    <property type="entry name" value="BULB-TYPE LECTIN DOMAIN-CONTAINING PROTEIN"/>
    <property type="match status" value="1"/>
</dbReference>
<evidence type="ECO:0000256" key="12">
    <source>
        <dbReference type="ARBA" id="ARBA00023180"/>
    </source>
</evidence>
<keyword evidence="20" id="KW-1185">Reference proteome</keyword>
<dbReference type="CDD" id="cd00028">
    <property type="entry name" value="B_lectin"/>
    <property type="match status" value="1"/>
</dbReference>
<dbReference type="EMBL" id="JARPOI010000004">
    <property type="protein sequence ID" value="KAJ9182784.1"/>
    <property type="molecule type" value="Genomic_DNA"/>
</dbReference>
<dbReference type="Gene3D" id="3.30.200.20">
    <property type="entry name" value="Phosphorylase Kinase, domain 1"/>
    <property type="match status" value="1"/>
</dbReference>
<evidence type="ECO:0000256" key="8">
    <source>
        <dbReference type="ARBA" id="ARBA00022840"/>
    </source>
</evidence>
<dbReference type="InterPro" id="IPR021820">
    <property type="entry name" value="S-locus_recpt_kinase_C"/>
</dbReference>
<dbReference type="CDD" id="cd01098">
    <property type="entry name" value="PAN_AP_plant"/>
    <property type="match status" value="1"/>
</dbReference>
<reference evidence="19" key="1">
    <citation type="journal article" date="2023" name="Plant Biotechnol. J.">
        <title>Chromosome-level wild Hevea brasiliensis genome provides new tools for genomic-assisted breeding and valuable loci to elevate rubber yield.</title>
        <authorList>
            <person name="Cheng H."/>
            <person name="Song X."/>
            <person name="Hu Y."/>
            <person name="Wu T."/>
            <person name="Yang Q."/>
            <person name="An Z."/>
            <person name="Feng S."/>
            <person name="Deng Z."/>
            <person name="Wu W."/>
            <person name="Zeng X."/>
            <person name="Tu M."/>
            <person name="Wang X."/>
            <person name="Huang H."/>
        </authorList>
    </citation>
    <scope>NUCLEOTIDE SEQUENCE</scope>
    <source>
        <strain evidence="19">MT/VB/25A 57/8</strain>
    </source>
</reference>
<comment type="similarity">
    <text evidence="13">Belongs to the protein kinase superfamily. Ser/Thr protein kinase family.</text>
</comment>
<evidence type="ECO:0000259" key="18">
    <source>
        <dbReference type="PROSITE" id="PS50948"/>
    </source>
</evidence>
<dbReference type="SMART" id="SM00473">
    <property type="entry name" value="PAN_AP"/>
    <property type="match status" value="1"/>
</dbReference>
<evidence type="ECO:0000256" key="14">
    <source>
        <dbReference type="SAM" id="Phobius"/>
    </source>
</evidence>
<dbReference type="PIRSF" id="PIRSF000641">
    <property type="entry name" value="SRK"/>
    <property type="match status" value="1"/>
</dbReference>
<dbReference type="InterPro" id="IPR011009">
    <property type="entry name" value="Kinase-like_dom_sf"/>
</dbReference>
<feature type="signal peptide" evidence="15">
    <location>
        <begin position="1"/>
        <end position="24"/>
    </location>
</feature>
<dbReference type="PROSITE" id="PS50011">
    <property type="entry name" value="PROTEIN_KINASE_DOM"/>
    <property type="match status" value="1"/>
</dbReference>
<comment type="caution">
    <text evidence="19">The sequence shown here is derived from an EMBL/GenBank/DDBJ whole genome shotgun (WGS) entry which is preliminary data.</text>
</comment>
<sequence>MDGSFTLLILSSILLLIITISTAADTITITQPIKDGESIVSADESFRLGFFSPGNSKNRYLGIWYNKVSVATVVWVANREIPLADLSGVLKITERGLVLVNHNETIIWSSNSTGSVRNVARLLNSGNLVVKEEDNPEDYLWQSFDYPCDTFLPGMKLGWNRVIGLDRYISSWKTPDDPARGNFTCGFDPAGYPEMIVRENSIERFRVGPWNGLRFSGFPALKPNPLYTYEFVLNEKEIYYRTQLLDNSLHSRLVINQNGILQRFTWIERTQNWELYLTFQIDNCDSYALCGAYGSCNIKDSPVCSCLKGFVPKVPKEWDIFDWSSGCVRKTPLNCSGDGFRKYSAVKLPETHKSWFDRSINLEDCRIICMKNCSCTAYSNLDIRDGGSGCLLWFNDLIDIRGYDENGQDIYVRMAASELDDDMRIKSKSNVRIIVSCVLSTGILFLVVAIVLCVRKAKQQKAGKETGSLEGNANDEGQKEDLELQLFDFGTIVHATNNFSVTNKLGEGGFGPVFKGILKDGQEIAVKRLSQYSSQGLDEFKNEVMHIAKLQHRNLVKLLGCCIQSKEKMLIYEFMPNKSLDFFIFDQTQSTLLDWPKRYHIINGIARGLLYLHQDSRLRIIHRDLKAGNILLDNEMNPKISDFGLSRSFGGSETEANTNKVVGTYGYMSPEYAIDGLYSVKSDVFSFGVIVLEIVSGKRNRGFNHTDHCLNLLGHAWRLQKEGRSIEMIDASMRNSCNISEVLRSLHVGLLCVQQNLAKRPSMSAVVVMLGSEGALPEPMQPGFFTERDLIEVNSSSSYYNSSSANDLTITQLDAR</sequence>